<name>A0A1B0BTG5_9MUSC</name>
<keyword evidence="2" id="KW-1185">Reference proteome</keyword>
<organism evidence="1 2">
    <name type="scientific">Glossina palpalis gambiensis</name>
    <dbReference type="NCBI Taxonomy" id="67801"/>
    <lineage>
        <taxon>Eukaryota</taxon>
        <taxon>Metazoa</taxon>
        <taxon>Ecdysozoa</taxon>
        <taxon>Arthropoda</taxon>
        <taxon>Hexapoda</taxon>
        <taxon>Insecta</taxon>
        <taxon>Pterygota</taxon>
        <taxon>Neoptera</taxon>
        <taxon>Endopterygota</taxon>
        <taxon>Diptera</taxon>
        <taxon>Brachycera</taxon>
        <taxon>Muscomorpha</taxon>
        <taxon>Hippoboscoidea</taxon>
        <taxon>Glossinidae</taxon>
        <taxon>Glossina</taxon>
    </lineage>
</organism>
<proteinExistence type="predicted"/>
<dbReference type="VEuPathDB" id="VectorBase:GPPI039969"/>
<dbReference type="AlphaFoldDB" id="A0A1B0BTG5"/>
<dbReference type="Proteomes" id="UP000092460">
    <property type="component" value="Unassembled WGS sequence"/>
</dbReference>
<dbReference type="EMBL" id="JXJN01020134">
    <property type="status" value="NOT_ANNOTATED_CDS"/>
    <property type="molecule type" value="Genomic_DNA"/>
</dbReference>
<reference evidence="1" key="2">
    <citation type="submission" date="2020-05" db="UniProtKB">
        <authorList>
            <consortium name="EnsemblMetazoa"/>
        </authorList>
    </citation>
    <scope>IDENTIFICATION</scope>
    <source>
        <strain evidence="1">IAEA</strain>
    </source>
</reference>
<evidence type="ECO:0000313" key="2">
    <source>
        <dbReference type="Proteomes" id="UP000092460"/>
    </source>
</evidence>
<protein>
    <submittedName>
        <fullName evidence="1">Uncharacterized protein</fullName>
    </submittedName>
</protein>
<dbReference type="EnsemblMetazoa" id="GPPI039969-RA">
    <property type="protein sequence ID" value="GPPI039969-PA"/>
    <property type="gene ID" value="GPPI039969"/>
</dbReference>
<evidence type="ECO:0000313" key="1">
    <source>
        <dbReference type="EnsemblMetazoa" id="GPPI039969-PA"/>
    </source>
</evidence>
<reference evidence="2" key="1">
    <citation type="submission" date="2015-01" db="EMBL/GenBank/DDBJ databases">
        <authorList>
            <person name="Aksoy S."/>
            <person name="Warren W."/>
            <person name="Wilson R.K."/>
        </authorList>
    </citation>
    <scope>NUCLEOTIDE SEQUENCE [LARGE SCALE GENOMIC DNA]</scope>
    <source>
        <strain evidence="2">IAEA</strain>
    </source>
</reference>
<sequence>MSAIRSLGVAADKYAHNSIVSASFSATIHVPEGIVRGSSTEIFHKYILNYTGSRDPLQFIERVEDLSEAY</sequence>
<accession>A0A1B0BTG5</accession>